<keyword evidence="2" id="KW-1185">Reference proteome</keyword>
<protein>
    <submittedName>
        <fullName evidence="1">Uncharacterized protein</fullName>
    </submittedName>
</protein>
<gene>
    <name evidence="1" type="ORF">MLD38_016575</name>
</gene>
<name>A0ACB9QRA9_9MYRT</name>
<organism evidence="1 2">
    <name type="scientific">Melastoma candidum</name>
    <dbReference type="NCBI Taxonomy" id="119954"/>
    <lineage>
        <taxon>Eukaryota</taxon>
        <taxon>Viridiplantae</taxon>
        <taxon>Streptophyta</taxon>
        <taxon>Embryophyta</taxon>
        <taxon>Tracheophyta</taxon>
        <taxon>Spermatophyta</taxon>
        <taxon>Magnoliopsida</taxon>
        <taxon>eudicotyledons</taxon>
        <taxon>Gunneridae</taxon>
        <taxon>Pentapetalae</taxon>
        <taxon>rosids</taxon>
        <taxon>malvids</taxon>
        <taxon>Myrtales</taxon>
        <taxon>Melastomataceae</taxon>
        <taxon>Melastomatoideae</taxon>
        <taxon>Melastomateae</taxon>
        <taxon>Melastoma</taxon>
    </lineage>
</organism>
<dbReference type="EMBL" id="CM042884">
    <property type="protein sequence ID" value="KAI4367954.1"/>
    <property type="molecule type" value="Genomic_DNA"/>
</dbReference>
<dbReference type="Proteomes" id="UP001057402">
    <property type="component" value="Chromosome 5"/>
</dbReference>
<accession>A0ACB9QRA9</accession>
<sequence length="435" mass="48511">MQTALVLRIETQNQLAREGKNQTRQSASTTRQASKREKREIYSTEEEVKHPPPQIPPLPNTTSSRHGKTLLPFPLQSPLLGCLNPRLTLYSSLGGKRKVPSFPFWVRRMGGNGSAAAVATTAVATAVAGGVGWPPFTMAQWQELEHQAMIFKYLKEGIPVPPELLAPIHRSLESMSGRFIPYPYLGYYSFYGKKIDPEPGRCRRTDGKKWRCSKDAHPDSKYCERHMNRGRYRSRKHVESKAASQSMSNMKSDMTSGSCSGGISFQYLPQSTPASPFTIGFGSALSSSQVESTYGNLSKYSEMKQDATMRCFDAHSGIGTNYSLSRAASEHSSLGNCSPLHSRYPTLQKLQELDYSSCDMSKQNKQNTLFGMEFSPPEPAKQPPQDFFYEWSDPREKNFFMDDQSCDRGSFSSAQLATRPGKDPSKLSSTNARVV</sequence>
<reference evidence="2" key="1">
    <citation type="journal article" date="2023" name="Front. Plant Sci.">
        <title>Chromosomal-level genome assembly of Melastoma candidum provides insights into trichome evolution.</title>
        <authorList>
            <person name="Zhong Y."/>
            <person name="Wu W."/>
            <person name="Sun C."/>
            <person name="Zou P."/>
            <person name="Liu Y."/>
            <person name="Dai S."/>
            <person name="Zhou R."/>
        </authorList>
    </citation>
    <scope>NUCLEOTIDE SEQUENCE [LARGE SCALE GENOMIC DNA]</scope>
</reference>
<proteinExistence type="predicted"/>
<evidence type="ECO:0000313" key="1">
    <source>
        <dbReference type="EMBL" id="KAI4367954.1"/>
    </source>
</evidence>
<evidence type="ECO:0000313" key="2">
    <source>
        <dbReference type="Proteomes" id="UP001057402"/>
    </source>
</evidence>
<comment type="caution">
    <text evidence="1">The sequence shown here is derived from an EMBL/GenBank/DDBJ whole genome shotgun (WGS) entry which is preliminary data.</text>
</comment>